<dbReference type="Pfam" id="PF04738">
    <property type="entry name" value="Lant_dehydr_N"/>
    <property type="match status" value="1"/>
</dbReference>
<proteinExistence type="predicted"/>
<evidence type="ECO:0000259" key="2">
    <source>
        <dbReference type="Pfam" id="PF14028"/>
    </source>
</evidence>
<reference evidence="4" key="1">
    <citation type="submission" date="2017-02" db="EMBL/GenBank/DDBJ databases">
        <authorList>
            <person name="Varghese N."/>
            <person name="Submissions S."/>
        </authorList>
    </citation>
    <scope>NUCLEOTIDE SEQUENCE [LARGE SCALE GENOMIC DNA]</scope>
    <source>
        <strain evidence="4">DSM 22270</strain>
    </source>
</reference>
<dbReference type="Proteomes" id="UP000190897">
    <property type="component" value="Unassembled WGS sequence"/>
</dbReference>
<dbReference type="Pfam" id="PF14028">
    <property type="entry name" value="Lant_dehydr_C"/>
    <property type="match status" value="1"/>
</dbReference>
<gene>
    <name evidence="3" type="ORF">SAMN05660293_05331</name>
</gene>
<evidence type="ECO:0000259" key="1">
    <source>
        <dbReference type="Pfam" id="PF04738"/>
    </source>
</evidence>
<dbReference type="AlphaFoldDB" id="A0A1T5HD32"/>
<keyword evidence="4" id="KW-1185">Reference proteome</keyword>
<feature type="domain" description="Thiopeptide-type bacteriocin biosynthesis" evidence="2">
    <location>
        <begin position="763"/>
        <end position="1018"/>
    </location>
</feature>
<dbReference type="STRING" id="651661.SAMN05660293_05331"/>
<evidence type="ECO:0000313" key="4">
    <source>
        <dbReference type="Proteomes" id="UP000190897"/>
    </source>
</evidence>
<accession>A0A1T5HD32</accession>
<evidence type="ECO:0000313" key="3">
    <source>
        <dbReference type="EMBL" id="SKC18556.1"/>
    </source>
</evidence>
<protein>
    <submittedName>
        <fullName evidence="3">Thiopeptide-type bacteriocin biosynthesis domain-containing protein</fullName>
    </submittedName>
</protein>
<name>A0A1T5HD32_9BACT</name>
<dbReference type="EMBL" id="FUZA01000011">
    <property type="protein sequence ID" value="SKC18556.1"/>
    <property type="molecule type" value="Genomic_DNA"/>
</dbReference>
<feature type="domain" description="Lantibiotic dehydratase N-terminal" evidence="1">
    <location>
        <begin position="45"/>
        <end position="693"/>
    </location>
</feature>
<organism evidence="3 4">
    <name type="scientific">Dyadobacter psychrophilus</name>
    <dbReference type="NCBI Taxonomy" id="651661"/>
    <lineage>
        <taxon>Bacteria</taxon>
        <taxon>Pseudomonadati</taxon>
        <taxon>Bacteroidota</taxon>
        <taxon>Cytophagia</taxon>
        <taxon>Cytophagales</taxon>
        <taxon>Spirosomataceae</taxon>
        <taxon>Dyadobacter</taxon>
    </lineage>
</organism>
<sequence length="1032" mass="117313">MQTQIHNFALLRRPLLPEQTISDFHQRVSNNLGSFKEELLRIFSDPVLSDSIYLASPTLYRALRSEMASSERSAPIKMYLALYKYLIRMSSRCTPFGLFAGCSTVELRSHTAVGMSDISKARPAIRLDSRVAWQLCQYWQHQDELSSQLLYFPNSSLRRAPGCFQYMERIYEGSGHFTWTEVEYSQHLDQLLVRAANGCSIESLLLLLASMKVDTHQGLSYIKKLIESQVLVSELEAFCIHDDFLGWAASKIGSLKNAETHLNNLNEIAQVINSDVATAQKAGIINQLLKKNYQIADNNHCPLQVDLFFPYDKIALNKTAVQLIISEFDSLSVLAQQKENTLLSRFAAAFHQRYQYQQVPLLLALDPDSGIEYGQHSLPEQAQYHQTGTDPMDLPAEHTELSEYSQFKLSLYTTALAQNKLALQITDDHLARIKKGGKQQDKAPTEGAYLLGSLVSKSPSAFEQGDFKFLHQAWGGPSAFNLMTRFCHGDHVLKGMVSQGISTEELYHPEHIYAEISHLPHISSANILSRPQLRKHEICYLSRRFCSPNHTQLLAEDLLVSVTEDGQIILFSKSLNKRIIPRLTNAHNYSHGVPIYKFLCDLARQQSDLHLNWDWDFLSKQPFLPRIEYKHIILSLATWNISLPGQWEKAHQKLPLAARWAQLSKPLNVPRLFFLCWADNELFIDSDSDFALQVVFEALERYKSIRIIEHVGQSLPGLFGSGGKSFASQIIIPTLHVGGESLAPVCEHINPCEQRDFLPGSEWLFVKIYCGPHSAERILTDSILPVIKKLLAEGVINCWFYVRYYDQGHHLRLRLRCKTGAWGAAQPLALIGESLSTHLYFGTVSKICVDTYQRELERYNGISYQIVESIFCFESNTVLDLISSGLATNRMMIALVATYMLMEDLALTQAEMKEFCFALAKALAKKVGANQHQLNQKFRDDRALIQQILDDHIRGNKSPLAPFFADRSKTIQLAAKRPVSRQRQHELAASFIHMFLNRLFAADHMQQELLHYHYLYKFIASQQAKEKGGNKK</sequence>
<dbReference type="OrthoDB" id="1273722at2"/>
<dbReference type="InterPro" id="IPR006827">
    <property type="entry name" value="Lant_deHydtase_N"/>
</dbReference>
<dbReference type="RefSeq" id="WP_082217761.1">
    <property type="nucleotide sequence ID" value="NZ_FUZA01000011.1"/>
</dbReference>
<dbReference type="InterPro" id="IPR023809">
    <property type="entry name" value="Thiopep_bacteriocin_synth_dom"/>
</dbReference>
<dbReference type="NCBIfam" id="TIGR03891">
    <property type="entry name" value="thiopep_ocin"/>
    <property type="match status" value="1"/>
</dbReference>